<dbReference type="SMART" id="SM00345">
    <property type="entry name" value="HTH_GNTR"/>
    <property type="match status" value="1"/>
</dbReference>
<dbReference type="InterPro" id="IPR036388">
    <property type="entry name" value="WH-like_DNA-bd_sf"/>
</dbReference>
<evidence type="ECO:0000259" key="5">
    <source>
        <dbReference type="PROSITE" id="PS50949"/>
    </source>
</evidence>
<evidence type="ECO:0000256" key="2">
    <source>
        <dbReference type="ARBA" id="ARBA00023125"/>
    </source>
</evidence>
<evidence type="ECO:0000313" key="7">
    <source>
        <dbReference type="Proteomes" id="UP001333102"/>
    </source>
</evidence>
<dbReference type="SUPFAM" id="SSF48008">
    <property type="entry name" value="GntR ligand-binding domain-like"/>
    <property type="match status" value="1"/>
</dbReference>
<evidence type="ECO:0000256" key="1">
    <source>
        <dbReference type="ARBA" id="ARBA00023015"/>
    </source>
</evidence>
<keyword evidence="3" id="KW-0804">Transcription</keyword>
<evidence type="ECO:0000256" key="4">
    <source>
        <dbReference type="SAM" id="MobiDB-lite"/>
    </source>
</evidence>
<proteinExistence type="predicted"/>
<dbReference type="SMART" id="SM00895">
    <property type="entry name" value="FCD"/>
    <property type="match status" value="1"/>
</dbReference>
<dbReference type="Pfam" id="PF07729">
    <property type="entry name" value="FCD"/>
    <property type="match status" value="1"/>
</dbReference>
<keyword evidence="2" id="KW-0238">DNA-binding</keyword>
<dbReference type="SUPFAM" id="SSF46785">
    <property type="entry name" value="Winged helix' DNA-binding domain"/>
    <property type="match status" value="1"/>
</dbReference>
<reference evidence="7" key="1">
    <citation type="submission" date="2023-12" db="EMBL/GenBank/DDBJ databases">
        <title>Novel isolates from deep terrestrial aquifers shed light on the physiology and ecology of the class Limnochordia.</title>
        <authorList>
            <person name="Karnachuk O.V."/>
            <person name="Lukina A.P."/>
            <person name="Avakyan M.R."/>
            <person name="Kadnikov V."/>
            <person name="Begmatov S."/>
            <person name="Beletsky A.V."/>
            <person name="Mardanov A.V."/>
            <person name="Ravin N.V."/>
        </authorList>
    </citation>
    <scope>NUCLEOTIDE SEQUENCE [LARGE SCALE GENOMIC DNA]</scope>
    <source>
        <strain evidence="7">LN</strain>
    </source>
</reference>
<dbReference type="InterPro" id="IPR000524">
    <property type="entry name" value="Tscrpt_reg_HTH_GntR"/>
</dbReference>
<keyword evidence="7" id="KW-1185">Reference proteome</keyword>
<keyword evidence="1" id="KW-0805">Transcription regulation</keyword>
<dbReference type="EMBL" id="CP141614">
    <property type="protein sequence ID" value="WRP15010.1"/>
    <property type="molecule type" value="Genomic_DNA"/>
</dbReference>
<feature type="domain" description="HTH gntR-type" evidence="5">
    <location>
        <begin position="35"/>
        <end position="103"/>
    </location>
</feature>
<dbReference type="Gene3D" id="1.20.120.530">
    <property type="entry name" value="GntR ligand-binding domain-like"/>
    <property type="match status" value="1"/>
</dbReference>
<dbReference type="Pfam" id="PF00392">
    <property type="entry name" value="GntR"/>
    <property type="match status" value="1"/>
</dbReference>
<evidence type="ECO:0000256" key="3">
    <source>
        <dbReference type="ARBA" id="ARBA00023163"/>
    </source>
</evidence>
<dbReference type="CDD" id="cd07377">
    <property type="entry name" value="WHTH_GntR"/>
    <property type="match status" value="1"/>
</dbReference>
<dbReference type="PROSITE" id="PS50949">
    <property type="entry name" value="HTH_GNTR"/>
    <property type="match status" value="1"/>
</dbReference>
<accession>A0ABZ1BQC5</accession>
<dbReference type="RefSeq" id="WP_324669399.1">
    <property type="nucleotide sequence ID" value="NZ_CP141614.1"/>
</dbReference>
<evidence type="ECO:0000313" key="6">
    <source>
        <dbReference type="EMBL" id="WRP15010.1"/>
    </source>
</evidence>
<dbReference type="Proteomes" id="UP001333102">
    <property type="component" value="Chromosome"/>
</dbReference>
<sequence>MKSDMETPGSPPSHDGAEDLKAAASPYNMGKVTRHSTARLVAEALLRFIRDNHLQKGDRLPPTVRLAGMLGVSLATLREGLKELEAYGIVSAQQGRGVFVESDRLDLLVRPAPFANLYPLEPAEVMDLMEARRLIEVETARLAAERAGPAQLDRMQALLEMMRAGKERPDEFIQHDMEFHMVIAESSGNVVYPRLLTAVRETFLVQQRMAVELPGAADRACRYHDQVYQAMARRDGRNASRAMAEHLEDIKIHLARALEATNDTPVTR</sequence>
<name>A0ABZ1BQC5_9FIRM</name>
<feature type="region of interest" description="Disordered" evidence="4">
    <location>
        <begin position="1"/>
        <end position="20"/>
    </location>
</feature>
<dbReference type="InterPro" id="IPR011711">
    <property type="entry name" value="GntR_C"/>
</dbReference>
<dbReference type="Gene3D" id="1.10.10.10">
    <property type="entry name" value="Winged helix-like DNA-binding domain superfamily/Winged helix DNA-binding domain"/>
    <property type="match status" value="1"/>
</dbReference>
<gene>
    <name evidence="6" type="ORF">VLY81_02210</name>
</gene>
<dbReference type="PANTHER" id="PTHR43537">
    <property type="entry name" value="TRANSCRIPTIONAL REGULATOR, GNTR FAMILY"/>
    <property type="match status" value="1"/>
</dbReference>
<dbReference type="InterPro" id="IPR036390">
    <property type="entry name" value="WH_DNA-bd_sf"/>
</dbReference>
<organism evidence="6 7">
    <name type="scientific">Geochorda subterranea</name>
    <dbReference type="NCBI Taxonomy" id="3109564"/>
    <lineage>
        <taxon>Bacteria</taxon>
        <taxon>Bacillati</taxon>
        <taxon>Bacillota</taxon>
        <taxon>Limnochordia</taxon>
        <taxon>Limnochordales</taxon>
        <taxon>Geochordaceae</taxon>
        <taxon>Geochorda</taxon>
    </lineage>
</organism>
<dbReference type="InterPro" id="IPR008920">
    <property type="entry name" value="TF_FadR/GntR_C"/>
</dbReference>
<protein>
    <submittedName>
        <fullName evidence="6">FadR/GntR family transcriptional regulator</fullName>
    </submittedName>
</protein>
<dbReference type="PANTHER" id="PTHR43537:SF5">
    <property type="entry name" value="UXU OPERON TRANSCRIPTIONAL REGULATOR"/>
    <property type="match status" value="1"/>
</dbReference>